<comment type="caution">
    <text evidence="3">The sequence shown here is derived from an EMBL/GenBank/DDBJ whole genome shotgun (WGS) entry which is preliminary data.</text>
</comment>
<dbReference type="AlphaFoldDB" id="A0A0R1VHV1"/>
<dbReference type="InterPro" id="IPR036291">
    <property type="entry name" value="NAD(P)-bd_dom_sf"/>
</dbReference>
<dbReference type="PATRIC" id="fig|1423767.3.peg.61"/>
<dbReference type="EMBL" id="AZFU01000011">
    <property type="protein sequence ID" value="KRM05360.1"/>
    <property type="molecule type" value="Genomic_DNA"/>
</dbReference>
<dbReference type="PROSITE" id="PS51201">
    <property type="entry name" value="RCK_N"/>
    <property type="match status" value="1"/>
</dbReference>
<evidence type="ECO:0000313" key="3">
    <source>
        <dbReference type="EMBL" id="KRM05360.1"/>
    </source>
</evidence>
<gene>
    <name evidence="3" type="ORF">FC59_GL000054</name>
</gene>
<dbReference type="InterPro" id="IPR036721">
    <property type="entry name" value="RCK_C_sf"/>
</dbReference>
<dbReference type="InterPro" id="IPR003148">
    <property type="entry name" value="RCK_N"/>
</dbReference>
<reference evidence="3 4" key="1">
    <citation type="journal article" date="2015" name="Genome Announc.">
        <title>Expanding the biotechnology potential of lactobacilli through comparative genomics of 213 strains and associated genera.</title>
        <authorList>
            <person name="Sun Z."/>
            <person name="Harris H.M."/>
            <person name="McCann A."/>
            <person name="Guo C."/>
            <person name="Argimon S."/>
            <person name="Zhang W."/>
            <person name="Yang X."/>
            <person name="Jeffery I.B."/>
            <person name="Cooney J.C."/>
            <person name="Kagawa T.F."/>
            <person name="Liu W."/>
            <person name="Song Y."/>
            <person name="Salvetti E."/>
            <person name="Wrobel A."/>
            <person name="Rasinkangas P."/>
            <person name="Parkhill J."/>
            <person name="Rea M.C."/>
            <person name="O'Sullivan O."/>
            <person name="Ritari J."/>
            <person name="Douillard F.P."/>
            <person name="Paul Ross R."/>
            <person name="Yang R."/>
            <person name="Briner A.E."/>
            <person name="Felis G.E."/>
            <person name="de Vos W.M."/>
            <person name="Barrangou R."/>
            <person name="Klaenhammer T.R."/>
            <person name="Caufield P.W."/>
            <person name="Cui Y."/>
            <person name="Zhang H."/>
            <person name="O'Toole P.W."/>
        </authorList>
    </citation>
    <scope>NUCLEOTIDE SEQUENCE [LARGE SCALE GENOMIC DNA]</scope>
    <source>
        <strain evidence="3 4">DSM 16761</strain>
    </source>
</reference>
<dbReference type="GO" id="GO:0006813">
    <property type="term" value="P:potassium ion transport"/>
    <property type="evidence" value="ECO:0007669"/>
    <property type="project" value="InterPro"/>
</dbReference>
<name>A0A0R1VHV1_9LACO</name>
<evidence type="ECO:0000313" key="4">
    <source>
        <dbReference type="Proteomes" id="UP000051307"/>
    </source>
</evidence>
<accession>A0A0R1VHV1</accession>
<evidence type="ECO:0000259" key="2">
    <source>
        <dbReference type="PROSITE" id="PS51202"/>
    </source>
</evidence>
<dbReference type="eggNOG" id="COG0569">
    <property type="taxonomic scope" value="Bacteria"/>
</dbReference>
<proteinExistence type="predicted"/>
<dbReference type="PROSITE" id="PS51202">
    <property type="entry name" value="RCK_C"/>
    <property type="match status" value="1"/>
</dbReference>
<protein>
    <submittedName>
        <fullName evidence="3">NAD+ binding protein for K+transport</fullName>
    </submittedName>
</protein>
<feature type="domain" description="RCK N-terminal" evidence="1">
    <location>
        <begin position="3"/>
        <end position="119"/>
    </location>
</feature>
<dbReference type="RefSeq" id="WP_025015146.1">
    <property type="nucleotide sequence ID" value="NZ_AZFU01000011.1"/>
</dbReference>
<dbReference type="InterPro" id="IPR006037">
    <property type="entry name" value="RCK_C"/>
</dbReference>
<dbReference type="Pfam" id="PF02254">
    <property type="entry name" value="TrkA_N"/>
    <property type="match status" value="1"/>
</dbReference>
<dbReference type="Proteomes" id="UP000051307">
    <property type="component" value="Unassembled WGS sequence"/>
</dbReference>
<dbReference type="PANTHER" id="PTHR43833">
    <property type="entry name" value="POTASSIUM CHANNEL PROTEIN 2-RELATED-RELATED"/>
    <property type="match status" value="1"/>
</dbReference>
<dbReference type="SUPFAM" id="SSF51735">
    <property type="entry name" value="NAD(P)-binding Rossmann-fold domains"/>
    <property type="match status" value="1"/>
</dbReference>
<dbReference type="Gene3D" id="3.40.50.720">
    <property type="entry name" value="NAD(P)-binding Rossmann-like Domain"/>
    <property type="match status" value="1"/>
</dbReference>
<dbReference type="Pfam" id="PF02080">
    <property type="entry name" value="TrkA_C"/>
    <property type="match status" value="1"/>
</dbReference>
<dbReference type="Gene3D" id="3.30.70.1450">
    <property type="entry name" value="Regulator of K+ conductance, C-terminal domain"/>
    <property type="match status" value="1"/>
</dbReference>
<evidence type="ECO:0000259" key="1">
    <source>
        <dbReference type="PROSITE" id="PS51201"/>
    </source>
</evidence>
<dbReference type="SUPFAM" id="SSF116726">
    <property type="entry name" value="TrkA C-terminal domain-like"/>
    <property type="match status" value="1"/>
</dbReference>
<dbReference type="PANTHER" id="PTHR43833:SF7">
    <property type="entry name" value="KTR SYSTEM POTASSIUM UPTAKE PROTEIN C"/>
    <property type="match status" value="1"/>
</dbReference>
<organism evidence="3 4">
    <name type="scientific">Lactobacillus kitasatonis DSM 16761 = JCM 1039</name>
    <dbReference type="NCBI Taxonomy" id="1423767"/>
    <lineage>
        <taxon>Bacteria</taxon>
        <taxon>Bacillati</taxon>
        <taxon>Bacillota</taxon>
        <taxon>Bacilli</taxon>
        <taxon>Lactobacillales</taxon>
        <taxon>Lactobacillaceae</taxon>
        <taxon>Lactobacillus</taxon>
    </lineage>
</organism>
<dbReference type="OrthoDB" id="9776294at2"/>
<dbReference type="InterPro" id="IPR050721">
    <property type="entry name" value="Trk_Ktr_HKT_K-transport"/>
</dbReference>
<sequence length="223" mass="24728">MADQSFAVLGLGKFGMALTVALLKAEQDVLVIDSNEEVINDVAHLVTHAVIADATDEDELRDLDIGSFDHVFVTMGENVEGSIIATMLAKKLGVPDVTTRANNHNHRLVLEKIGADHVIEPEQDMARQLIFRQLHPNVVNFFNLSKNVSLIEVSVENPRFFNKSLGELDFRKNYDVNVIGIVHDGHLNQVPLATDIINPHDQITLIGSNEAVQTIDEILQEEH</sequence>
<feature type="domain" description="RCK C-terminal" evidence="2">
    <location>
        <begin position="136"/>
        <end position="221"/>
    </location>
</feature>
<dbReference type="GO" id="GO:0008324">
    <property type="term" value="F:monoatomic cation transmembrane transporter activity"/>
    <property type="evidence" value="ECO:0007669"/>
    <property type="project" value="InterPro"/>
</dbReference>